<protein>
    <submittedName>
        <fullName evidence="2">Uncharacterized protein</fullName>
    </submittedName>
</protein>
<dbReference type="KEGG" id="dpx:DAPPUDRAFT_322240"/>
<dbReference type="EMBL" id="GL735433">
    <property type="protein sequence ID" value="EFX60862.1"/>
    <property type="molecule type" value="Genomic_DNA"/>
</dbReference>
<name>E9GVB6_DAPPU</name>
<keyword evidence="3" id="KW-1185">Reference proteome</keyword>
<proteinExistence type="predicted"/>
<dbReference type="HOGENOM" id="CLU_2640633_0_0_1"/>
<dbReference type="Proteomes" id="UP000000305">
    <property type="component" value="Unassembled WGS sequence"/>
</dbReference>
<accession>E9GVB6</accession>
<evidence type="ECO:0000313" key="1">
    <source>
        <dbReference type="EMBL" id="EFX60862.1"/>
    </source>
</evidence>
<dbReference type="EMBL" id="GL732567">
    <property type="protein sequence ID" value="EFX76628.1"/>
    <property type="molecule type" value="Genomic_DNA"/>
</dbReference>
<evidence type="ECO:0000313" key="3">
    <source>
        <dbReference type="Proteomes" id="UP000000305"/>
    </source>
</evidence>
<dbReference type="KEGG" id="dpx:DAPPUDRAFT_341139"/>
<reference evidence="2 3" key="1">
    <citation type="journal article" date="2011" name="Science">
        <title>The ecoresponsive genome of Daphnia pulex.</title>
        <authorList>
            <person name="Colbourne J.K."/>
            <person name="Pfrender M.E."/>
            <person name="Gilbert D."/>
            <person name="Thomas W.K."/>
            <person name="Tucker A."/>
            <person name="Oakley T.H."/>
            <person name="Tokishita S."/>
            <person name="Aerts A."/>
            <person name="Arnold G.J."/>
            <person name="Basu M.K."/>
            <person name="Bauer D.J."/>
            <person name="Caceres C.E."/>
            <person name="Carmel L."/>
            <person name="Casola C."/>
            <person name="Choi J.H."/>
            <person name="Detter J.C."/>
            <person name="Dong Q."/>
            <person name="Dusheyko S."/>
            <person name="Eads B.D."/>
            <person name="Frohlich T."/>
            <person name="Geiler-Samerotte K.A."/>
            <person name="Gerlach D."/>
            <person name="Hatcher P."/>
            <person name="Jogdeo S."/>
            <person name="Krijgsveld J."/>
            <person name="Kriventseva E.V."/>
            <person name="Kultz D."/>
            <person name="Laforsch C."/>
            <person name="Lindquist E."/>
            <person name="Lopez J."/>
            <person name="Manak J.R."/>
            <person name="Muller J."/>
            <person name="Pangilinan J."/>
            <person name="Patwardhan R.P."/>
            <person name="Pitluck S."/>
            <person name="Pritham E.J."/>
            <person name="Rechtsteiner A."/>
            <person name="Rho M."/>
            <person name="Rogozin I.B."/>
            <person name="Sakarya O."/>
            <person name="Salamov A."/>
            <person name="Schaack S."/>
            <person name="Shapiro H."/>
            <person name="Shiga Y."/>
            <person name="Skalitzky C."/>
            <person name="Smith Z."/>
            <person name="Souvorov A."/>
            <person name="Sung W."/>
            <person name="Tang Z."/>
            <person name="Tsuchiya D."/>
            <person name="Tu H."/>
            <person name="Vos H."/>
            <person name="Wang M."/>
            <person name="Wolf Y.I."/>
            <person name="Yamagata H."/>
            <person name="Yamada T."/>
            <person name="Ye Y."/>
            <person name="Shaw J.R."/>
            <person name="Andrews J."/>
            <person name="Crease T.J."/>
            <person name="Tang H."/>
            <person name="Lucas S.M."/>
            <person name="Robertson H.M."/>
            <person name="Bork P."/>
            <person name="Koonin E.V."/>
            <person name="Zdobnov E.M."/>
            <person name="Grigoriev I.V."/>
            <person name="Lynch M."/>
            <person name="Boore J.L."/>
        </authorList>
    </citation>
    <scope>NUCLEOTIDE SEQUENCE [LARGE SCALE GENOMIC DNA]</scope>
</reference>
<dbReference type="AlphaFoldDB" id="E9GVB6"/>
<gene>
    <name evidence="2" type="ORF">DAPPUDRAFT_322240</name>
    <name evidence="1" type="ORF">DAPPUDRAFT_341139</name>
</gene>
<sequence>MVPVDQPTLMNRFTNQLVVVKPFSNEYAKEALLEMIISNNHFSHWLKSKTSSRSYAVLQVKVNWDGFSYHRFLDVWQ</sequence>
<evidence type="ECO:0000313" key="2">
    <source>
        <dbReference type="EMBL" id="EFX76628.1"/>
    </source>
</evidence>
<organism evidence="2 3">
    <name type="scientific">Daphnia pulex</name>
    <name type="common">Water flea</name>
    <dbReference type="NCBI Taxonomy" id="6669"/>
    <lineage>
        <taxon>Eukaryota</taxon>
        <taxon>Metazoa</taxon>
        <taxon>Ecdysozoa</taxon>
        <taxon>Arthropoda</taxon>
        <taxon>Crustacea</taxon>
        <taxon>Branchiopoda</taxon>
        <taxon>Diplostraca</taxon>
        <taxon>Cladocera</taxon>
        <taxon>Anomopoda</taxon>
        <taxon>Daphniidae</taxon>
        <taxon>Daphnia</taxon>
    </lineage>
</organism>